<dbReference type="NCBIfam" id="NF006520">
    <property type="entry name" value="PRK08965.1-4"/>
    <property type="match status" value="1"/>
</dbReference>
<evidence type="ECO:0000256" key="1">
    <source>
        <dbReference type="ARBA" id="ARBA00004651"/>
    </source>
</evidence>
<dbReference type="NCBIfam" id="NF006518">
    <property type="entry name" value="PRK08965.1-2"/>
    <property type="match status" value="1"/>
</dbReference>
<sequence>MKRLLPAPLLSVMLFLVWPLLNQSWSLGQLALGALLALVIPWFTEALRPNKGSLRHPLKIVRLGGVVLWDIVTSNIEVARRILGREAAIQPAFVWLPLSITDPHGIVALAGIITMTPGTLSSELTEDQRHLLIHVLNVDDEAALIAGIKARYEAPLQDIFEGSAR</sequence>
<dbReference type="EMBL" id="JAVDWE010000022">
    <property type="protein sequence ID" value="MDR7097284.1"/>
    <property type="molecule type" value="Genomic_DNA"/>
</dbReference>
<keyword evidence="4" id="KW-0812">Transmembrane</keyword>
<dbReference type="Proteomes" id="UP001265550">
    <property type="component" value="Unassembled WGS sequence"/>
</dbReference>
<keyword evidence="3" id="KW-1003">Cell membrane</keyword>
<dbReference type="PIRSF" id="PIRSF019239">
    <property type="entry name" value="MrpE"/>
    <property type="match status" value="1"/>
</dbReference>
<dbReference type="Pfam" id="PF01899">
    <property type="entry name" value="MNHE"/>
    <property type="match status" value="1"/>
</dbReference>
<dbReference type="RefSeq" id="WP_137918494.1">
    <property type="nucleotide sequence ID" value="NZ_JAVDWE010000022.1"/>
</dbReference>
<keyword evidence="5" id="KW-1133">Transmembrane helix</keyword>
<gene>
    <name evidence="7" type="ORF">J2X09_005058</name>
</gene>
<evidence type="ECO:0000313" key="8">
    <source>
        <dbReference type="Proteomes" id="UP001265550"/>
    </source>
</evidence>
<comment type="subcellular location">
    <subcellularLocation>
        <location evidence="1">Cell membrane</location>
        <topology evidence="1">Multi-pass membrane protein</topology>
    </subcellularLocation>
</comment>
<dbReference type="PANTHER" id="PTHR34584:SF1">
    <property type="entry name" value="NA(+)_H(+) ANTIPORTER SUBUNIT E1"/>
    <property type="match status" value="1"/>
</dbReference>
<keyword evidence="8" id="KW-1185">Reference proteome</keyword>
<accession>A0ABU1VIH8</accession>
<reference evidence="7 8" key="1">
    <citation type="submission" date="2023-07" db="EMBL/GenBank/DDBJ databases">
        <title>Sorghum-associated microbial communities from plants grown in Nebraska, USA.</title>
        <authorList>
            <person name="Schachtman D."/>
        </authorList>
    </citation>
    <scope>NUCLEOTIDE SEQUENCE [LARGE SCALE GENOMIC DNA]</scope>
    <source>
        <strain evidence="7 8">BE240</strain>
    </source>
</reference>
<evidence type="ECO:0000256" key="5">
    <source>
        <dbReference type="ARBA" id="ARBA00022989"/>
    </source>
</evidence>
<evidence type="ECO:0000313" key="7">
    <source>
        <dbReference type="EMBL" id="MDR7097284.1"/>
    </source>
</evidence>
<organism evidence="7 8">
    <name type="scientific">Hydrogenophaga laconesensis</name>
    <dbReference type="NCBI Taxonomy" id="1805971"/>
    <lineage>
        <taxon>Bacteria</taxon>
        <taxon>Pseudomonadati</taxon>
        <taxon>Pseudomonadota</taxon>
        <taxon>Betaproteobacteria</taxon>
        <taxon>Burkholderiales</taxon>
        <taxon>Comamonadaceae</taxon>
        <taxon>Hydrogenophaga</taxon>
    </lineage>
</organism>
<protein>
    <submittedName>
        <fullName evidence="7">Multicomponent K+:H+ antiporter subunit E</fullName>
    </submittedName>
</protein>
<name>A0ABU1VIH8_9BURK</name>
<keyword evidence="6" id="KW-0472">Membrane</keyword>
<comment type="similarity">
    <text evidence="2">Belongs to the CPA3 antiporters (TC 2.A.63) subunit E family.</text>
</comment>
<dbReference type="PANTHER" id="PTHR34584">
    <property type="entry name" value="NA(+)/H(+) ANTIPORTER SUBUNIT E1"/>
    <property type="match status" value="1"/>
</dbReference>
<comment type="caution">
    <text evidence="7">The sequence shown here is derived from an EMBL/GenBank/DDBJ whole genome shotgun (WGS) entry which is preliminary data.</text>
</comment>
<evidence type="ECO:0000256" key="4">
    <source>
        <dbReference type="ARBA" id="ARBA00022692"/>
    </source>
</evidence>
<evidence type="ECO:0000256" key="3">
    <source>
        <dbReference type="ARBA" id="ARBA00022475"/>
    </source>
</evidence>
<evidence type="ECO:0000256" key="6">
    <source>
        <dbReference type="ARBA" id="ARBA00023136"/>
    </source>
</evidence>
<dbReference type="InterPro" id="IPR002758">
    <property type="entry name" value="Cation_antiport_E"/>
</dbReference>
<proteinExistence type="inferred from homology"/>
<evidence type="ECO:0000256" key="2">
    <source>
        <dbReference type="ARBA" id="ARBA00006228"/>
    </source>
</evidence>